<protein>
    <submittedName>
        <fullName evidence="1">Uncharacterized protein</fullName>
    </submittedName>
</protein>
<reference evidence="1 2" key="1">
    <citation type="submission" date="2009-11" db="EMBL/GenBank/DDBJ databases">
        <authorList>
            <person name="Weinstock G."/>
            <person name="Sodergren E."/>
            <person name="Clifton S."/>
            <person name="Fulton L."/>
            <person name="Fulton B."/>
            <person name="Courtney L."/>
            <person name="Fronick C."/>
            <person name="Harrison M."/>
            <person name="Strong C."/>
            <person name="Farmer C."/>
            <person name="Delahaunty K."/>
            <person name="Markovic C."/>
            <person name="Hall O."/>
            <person name="Minx P."/>
            <person name="Tomlinson C."/>
            <person name="Mitreva M."/>
            <person name="Nelson J."/>
            <person name="Hou S."/>
            <person name="Wollam A."/>
            <person name="Pepin K.H."/>
            <person name="Johnson M."/>
            <person name="Bhonagiri V."/>
            <person name="Nash W.E."/>
            <person name="Warren W."/>
            <person name="Chinwalla A."/>
            <person name="Mardis E.R."/>
            <person name="Wilson R.K."/>
        </authorList>
    </citation>
    <scope>NUCLEOTIDE SEQUENCE [LARGE SCALE GENOMIC DNA]</scope>
    <source>
        <strain evidence="1 2">DSM 20093</strain>
    </source>
</reference>
<gene>
    <name evidence="1" type="ORF">BIFGAL_03973</name>
</gene>
<proteinExistence type="predicted"/>
<dbReference type="Proteomes" id="UP000003656">
    <property type="component" value="Unassembled WGS sequence"/>
</dbReference>
<name>D1NVT0_9BIFI</name>
<dbReference type="STRING" id="561180.BIFGAL_03973"/>
<comment type="caution">
    <text evidence="1">The sequence shown here is derived from an EMBL/GenBank/DDBJ whole genome shotgun (WGS) entry which is preliminary data.</text>
</comment>
<evidence type="ECO:0000313" key="2">
    <source>
        <dbReference type="Proteomes" id="UP000003656"/>
    </source>
</evidence>
<accession>D1NVT0</accession>
<organism evidence="1 2">
    <name type="scientific">Bifidobacterium gallicum DSM 20093 = LMG 11596</name>
    <dbReference type="NCBI Taxonomy" id="561180"/>
    <lineage>
        <taxon>Bacteria</taxon>
        <taxon>Bacillati</taxon>
        <taxon>Actinomycetota</taxon>
        <taxon>Actinomycetes</taxon>
        <taxon>Bifidobacteriales</taxon>
        <taxon>Bifidobacteriaceae</taxon>
        <taxon>Bifidobacterium</taxon>
    </lineage>
</organism>
<dbReference type="AlphaFoldDB" id="D1NVT0"/>
<evidence type="ECO:0000313" key="1">
    <source>
        <dbReference type="EMBL" id="EFA22931.1"/>
    </source>
</evidence>
<dbReference type="EMBL" id="ABXB03000003">
    <property type="protein sequence ID" value="EFA22931.1"/>
    <property type="molecule type" value="Genomic_DNA"/>
</dbReference>
<sequence length="39" mass="4424">MDYSPSLVISVFRKRRRSCSPAPSAIIESDNKVCLQQKL</sequence>